<protein>
    <submittedName>
        <fullName evidence="11">Periplasmic protein TonB, links inner and outer membranes</fullName>
    </submittedName>
</protein>
<dbReference type="NCBIfam" id="TIGR01352">
    <property type="entry name" value="tonB_Cterm"/>
    <property type="match status" value="1"/>
</dbReference>
<dbReference type="GO" id="GO:0015031">
    <property type="term" value="P:protein transport"/>
    <property type="evidence" value="ECO:0007669"/>
    <property type="project" value="UniProtKB-KW"/>
</dbReference>
<dbReference type="PATRIC" id="fig|1150469.3.peg.1986"/>
<dbReference type="PANTHER" id="PTHR33446">
    <property type="entry name" value="PROTEIN TONB-RELATED"/>
    <property type="match status" value="1"/>
</dbReference>
<dbReference type="Proteomes" id="UP000033220">
    <property type="component" value="Chromosome DSM 122"/>
</dbReference>
<keyword evidence="7" id="KW-0653">Protein transport</keyword>
<keyword evidence="5" id="KW-0997">Cell inner membrane</keyword>
<evidence type="ECO:0000256" key="9">
    <source>
        <dbReference type="ARBA" id="ARBA00023136"/>
    </source>
</evidence>
<dbReference type="Gene3D" id="3.30.1150.10">
    <property type="match status" value="1"/>
</dbReference>
<evidence type="ECO:0000259" key="10">
    <source>
        <dbReference type="PROSITE" id="PS52015"/>
    </source>
</evidence>
<evidence type="ECO:0000256" key="8">
    <source>
        <dbReference type="ARBA" id="ARBA00022989"/>
    </source>
</evidence>
<dbReference type="GO" id="GO:0005886">
    <property type="term" value="C:plasma membrane"/>
    <property type="evidence" value="ECO:0007669"/>
    <property type="project" value="UniProtKB-SubCell"/>
</dbReference>
<dbReference type="HOGENOM" id="CLU_076057_6_2_5"/>
<dbReference type="AlphaFoldDB" id="H6SK68"/>
<evidence type="ECO:0000256" key="1">
    <source>
        <dbReference type="ARBA" id="ARBA00004383"/>
    </source>
</evidence>
<dbReference type="InterPro" id="IPR006260">
    <property type="entry name" value="TonB/TolA_C"/>
</dbReference>
<proteinExistence type="inferred from homology"/>
<evidence type="ECO:0000256" key="5">
    <source>
        <dbReference type="ARBA" id="ARBA00022519"/>
    </source>
</evidence>
<dbReference type="RefSeq" id="WP_014415019.1">
    <property type="nucleotide sequence ID" value="NC_017059.1"/>
</dbReference>
<evidence type="ECO:0000256" key="3">
    <source>
        <dbReference type="ARBA" id="ARBA00022448"/>
    </source>
</evidence>
<keyword evidence="6" id="KW-0812">Transmembrane</keyword>
<dbReference type="PANTHER" id="PTHR33446:SF2">
    <property type="entry name" value="PROTEIN TONB"/>
    <property type="match status" value="1"/>
</dbReference>
<keyword evidence="8" id="KW-1133">Transmembrane helix</keyword>
<organism evidence="11 12">
    <name type="scientific">Pararhodospirillum photometricum DSM 122</name>
    <dbReference type="NCBI Taxonomy" id="1150469"/>
    <lineage>
        <taxon>Bacteria</taxon>
        <taxon>Pseudomonadati</taxon>
        <taxon>Pseudomonadota</taxon>
        <taxon>Alphaproteobacteria</taxon>
        <taxon>Rhodospirillales</taxon>
        <taxon>Rhodospirillaceae</taxon>
        <taxon>Pararhodospirillum</taxon>
    </lineage>
</organism>
<evidence type="ECO:0000256" key="6">
    <source>
        <dbReference type="ARBA" id="ARBA00022692"/>
    </source>
</evidence>
<keyword evidence="9" id="KW-0472">Membrane</keyword>
<feature type="domain" description="TonB C-terminal" evidence="10">
    <location>
        <begin position="1"/>
        <end position="85"/>
    </location>
</feature>
<dbReference type="InterPro" id="IPR037682">
    <property type="entry name" value="TonB_C"/>
</dbReference>
<gene>
    <name evidence="11" type="ORF">RSPPHO_01757</name>
</gene>
<reference evidence="11 12" key="1">
    <citation type="submission" date="2012-02" db="EMBL/GenBank/DDBJ databases">
        <title>Shotgun genome sequence of Phaeospirillum photometricum DSM 122.</title>
        <authorList>
            <person name="Duquesne K."/>
            <person name="Sturgis J."/>
        </authorList>
    </citation>
    <scope>NUCLEOTIDE SEQUENCE [LARGE SCALE GENOMIC DNA]</scope>
    <source>
        <strain evidence="12">DSM122</strain>
    </source>
</reference>
<evidence type="ECO:0000256" key="2">
    <source>
        <dbReference type="ARBA" id="ARBA00006555"/>
    </source>
</evidence>
<keyword evidence="12" id="KW-1185">Reference proteome</keyword>
<dbReference type="eggNOG" id="COG0810">
    <property type="taxonomic scope" value="Bacteria"/>
</dbReference>
<dbReference type="GO" id="GO:0055085">
    <property type="term" value="P:transmembrane transport"/>
    <property type="evidence" value="ECO:0007669"/>
    <property type="project" value="InterPro"/>
</dbReference>
<sequence>MIECRKPSYPAAARRAGESGVVVLALLIDTAGAVIDQRVERSSGFPRLDAAALEALGRCRFQPATLDGRREPTWARLRYVWKLED</sequence>
<dbReference type="InterPro" id="IPR051045">
    <property type="entry name" value="TonB-dependent_transducer"/>
</dbReference>
<dbReference type="Pfam" id="PF03544">
    <property type="entry name" value="TonB_C"/>
    <property type="match status" value="1"/>
</dbReference>
<keyword evidence="3" id="KW-0813">Transport</keyword>
<keyword evidence="4" id="KW-1003">Cell membrane</keyword>
<dbReference type="EMBL" id="HE663493">
    <property type="protein sequence ID" value="CCG08383.1"/>
    <property type="molecule type" value="Genomic_DNA"/>
</dbReference>
<dbReference type="PROSITE" id="PS52015">
    <property type="entry name" value="TONB_CTD"/>
    <property type="match status" value="1"/>
</dbReference>
<comment type="subcellular location">
    <subcellularLocation>
        <location evidence="1">Cell inner membrane</location>
        <topology evidence="1">Single-pass membrane protein</topology>
        <orientation evidence="1">Periplasmic side</orientation>
    </subcellularLocation>
</comment>
<dbReference type="SUPFAM" id="SSF74653">
    <property type="entry name" value="TolA/TonB C-terminal domain"/>
    <property type="match status" value="1"/>
</dbReference>
<evidence type="ECO:0000313" key="12">
    <source>
        <dbReference type="Proteomes" id="UP000033220"/>
    </source>
</evidence>
<evidence type="ECO:0000256" key="4">
    <source>
        <dbReference type="ARBA" id="ARBA00022475"/>
    </source>
</evidence>
<comment type="similarity">
    <text evidence="2">Belongs to the TonB family.</text>
</comment>
<dbReference type="KEGG" id="rpm:RSPPHO_01757"/>
<evidence type="ECO:0000313" key="11">
    <source>
        <dbReference type="EMBL" id="CCG08383.1"/>
    </source>
</evidence>
<name>H6SK68_PARPM</name>
<dbReference type="STRING" id="1150469.RSPPHO_01757"/>
<accession>H6SK68</accession>
<evidence type="ECO:0000256" key="7">
    <source>
        <dbReference type="ARBA" id="ARBA00022927"/>
    </source>
</evidence>